<reference evidence="2" key="1">
    <citation type="journal article" date="2020" name="Stud. Mycol.">
        <title>101 Dothideomycetes genomes: a test case for predicting lifestyles and emergence of pathogens.</title>
        <authorList>
            <person name="Haridas S."/>
            <person name="Albert R."/>
            <person name="Binder M."/>
            <person name="Bloem J."/>
            <person name="Labutti K."/>
            <person name="Salamov A."/>
            <person name="Andreopoulos B."/>
            <person name="Baker S."/>
            <person name="Barry K."/>
            <person name="Bills G."/>
            <person name="Bluhm B."/>
            <person name="Cannon C."/>
            <person name="Castanera R."/>
            <person name="Culley D."/>
            <person name="Daum C."/>
            <person name="Ezra D."/>
            <person name="Gonzalez J."/>
            <person name="Henrissat B."/>
            <person name="Kuo A."/>
            <person name="Liang C."/>
            <person name="Lipzen A."/>
            <person name="Lutzoni F."/>
            <person name="Magnuson J."/>
            <person name="Mondo S."/>
            <person name="Nolan M."/>
            <person name="Ohm R."/>
            <person name="Pangilinan J."/>
            <person name="Park H.-J."/>
            <person name="Ramirez L."/>
            <person name="Alfaro M."/>
            <person name="Sun H."/>
            <person name="Tritt A."/>
            <person name="Yoshinaga Y."/>
            <person name="Zwiers L.-H."/>
            <person name="Turgeon B."/>
            <person name="Goodwin S."/>
            <person name="Spatafora J."/>
            <person name="Crous P."/>
            <person name="Grigoriev I."/>
        </authorList>
    </citation>
    <scope>NUCLEOTIDE SEQUENCE</scope>
    <source>
        <strain evidence="2">CBS 133067</strain>
    </source>
</reference>
<comment type="caution">
    <text evidence="2">The sequence shown here is derived from an EMBL/GenBank/DDBJ whole genome shotgun (WGS) entry which is preliminary data.</text>
</comment>
<name>A0A9P4INN4_9PEZI</name>
<keyword evidence="1" id="KW-0732">Signal</keyword>
<proteinExistence type="predicted"/>
<evidence type="ECO:0000256" key="1">
    <source>
        <dbReference type="SAM" id="SignalP"/>
    </source>
</evidence>
<accession>A0A9P4INN4</accession>
<gene>
    <name evidence="2" type="ORF">NA57DRAFT_52142</name>
</gene>
<dbReference type="OrthoDB" id="3795582at2759"/>
<feature type="chain" id="PRO_5040470944" evidence="1">
    <location>
        <begin position="20"/>
        <end position="196"/>
    </location>
</feature>
<dbReference type="AlphaFoldDB" id="A0A9P4INN4"/>
<evidence type="ECO:0000313" key="2">
    <source>
        <dbReference type="EMBL" id="KAF2102578.1"/>
    </source>
</evidence>
<feature type="signal peptide" evidence="1">
    <location>
        <begin position="1"/>
        <end position="19"/>
    </location>
</feature>
<dbReference type="Proteomes" id="UP000799772">
    <property type="component" value="Unassembled WGS sequence"/>
</dbReference>
<protein>
    <submittedName>
        <fullName evidence="2">Uncharacterized protein</fullName>
    </submittedName>
</protein>
<sequence>MFLKAVFLAAVLLFSEGQAIRRSKCSCYTATTTISDTSCPTFTPPGGGICATPFCILDVFVTVPAHNPRCPKTPTVTSFYPCPTACPGCATGYSTETASTTCLSTSKPTSSAPPVTTPPPSSCYTATDRLRASDCTPIPDCFTADCIIESIVTVPPVDSNCPVTPTVTIQSACPTACVGDCQTDYSTVTAVEATPV</sequence>
<keyword evidence="3" id="KW-1185">Reference proteome</keyword>
<organism evidence="2 3">
    <name type="scientific">Rhizodiscina lignyota</name>
    <dbReference type="NCBI Taxonomy" id="1504668"/>
    <lineage>
        <taxon>Eukaryota</taxon>
        <taxon>Fungi</taxon>
        <taxon>Dikarya</taxon>
        <taxon>Ascomycota</taxon>
        <taxon>Pezizomycotina</taxon>
        <taxon>Dothideomycetes</taxon>
        <taxon>Pleosporomycetidae</taxon>
        <taxon>Aulographales</taxon>
        <taxon>Rhizodiscinaceae</taxon>
        <taxon>Rhizodiscina</taxon>
    </lineage>
</organism>
<evidence type="ECO:0000313" key="3">
    <source>
        <dbReference type="Proteomes" id="UP000799772"/>
    </source>
</evidence>
<dbReference type="EMBL" id="ML978122">
    <property type="protein sequence ID" value="KAF2102578.1"/>
    <property type="molecule type" value="Genomic_DNA"/>
</dbReference>